<name>A0AAV1VZT7_LUPLU</name>
<keyword evidence="3" id="KW-1185">Reference proteome</keyword>
<dbReference type="EMBL" id="CAXHTB010000002">
    <property type="protein sequence ID" value="CAL0302503.1"/>
    <property type="molecule type" value="Genomic_DNA"/>
</dbReference>
<evidence type="ECO:0000313" key="3">
    <source>
        <dbReference type="Proteomes" id="UP001497480"/>
    </source>
</evidence>
<dbReference type="Proteomes" id="UP001497480">
    <property type="component" value="Unassembled WGS sequence"/>
</dbReference>
<feature type="compositionally biased region" description="Polar residues" evidence="1">
    <location>
        <begin position="35"/>
        <end position="59"/>
    </location>
</feature>
<dbReference type="AlphaFoldDB" id="A0AAV1VZT7"/>
<sequence length="144" mass="16188">MDAYCQLLLDAFSNTNNEALPAQQFDMPVAPEIPQPQSQTQTDTHPQPYTQTKPSQQQPPFGFEGFGAMGDYSFSNLASSEVPLFGTTSSTPLSAFNFPQYYQPIMPSQVQQSNLYDIQNRDDDDDKDDDEQKQLVRGGPRNRQ</sequence>
<gene>
    <name evidence="2" type="ORF">LLUT_LOCUS3563</name>
</gene>
<organism evidence="2 3">
    <name type="scientific">Lupinus luteus</name>
    <name type="common">European yellow lupine</name>
    <dbReference type="NCBI Taxonomy" id="3873"/>
    <lineage>
        <taxon>Eukaryota</taxon>
        <taxon>Viridiplantae</taxon>
        <taxon>Streptophyta</taxon>
        <taxon>Embryophyta</taxon>
        <taxon>Tracheophyta</taxon>
        <taxon>Spermatophyta</taxon>
        <taxon>Magnoliopsida</taxon>
        <taxon>eudicotyledons</taxon>
        <taxon>Gunneridae</taxon>
        <taxon>Pentapetalae</taxon>
        <taxon>rosids</taxon>
        <taxon>fabids</taxon>
        <taxon>Fabales</taxon>
        <taxon>Fabaceae</taxon>
        <taxon>Papilionoideae</taxon>
        <taxon>50 kb inversion clade</taxon>
        <taxon>genistoids sensu lato</taxon>
        <taxon>core genistoids</taxon>
        <taxon>Genisteae</taxon>
        <taxon>Lupinus</taxon>
    </lineage>
</organism>
<reference evidence="2 3" key="1">
    <citation type="submission" date="2024-03" db="EMBL/GenBank/DDBJ databases">
        <authorList>
            <person name="Martinez-Hernandez J."/>
        </authorList>
    </citation>
    <scope>NUCLEOTIDE SEQUENCE [LARGE SCALE GENOMIC DNA]</scope>
</reference>
<feature type="region of interest" description="Disordered" evidence="1">
    <location>
        <begin position="29"/>
        <end position="67"/>
    </location>
</feature>
<comment type="caution">
    <text evidence="2">The sequence shown here is derived from an EMBL/GenBank/DDBJ whole genome shotgun (WGS) entry which is preliminary data.</text>
</comment>
<evidence type="ECO:0000256" key="1">
    <source>
        <dbReference type="SAM" id="MobiDB-lite"/>
    </source>
</evidence>
<proteinExistence type="predicted"/>
<protein>
    <submittedName>
        <fullName evidence="2">Uncharacterized protein</fullName>
    </submittedName>
</protein>
<feature type="compositionally biased region" description="Acidic residues" evidence="1">
    <location>
        <begin position="122"/>
        <end position="131"/>
    </location>
</feature>
<evidence type="ECO:0000313" key="2">
    <source>
        <dbReference type="EMBL" id="CAL0302503.1"/>
    </source>
</evidence>
<accession>A0AAV1VZT7</accession>
<feature type="compositionally biased region" description="Polar residues" evidence="1">
    <location>
        <begin position="108"/>
        <end position="117"/>
    </location>
</feature>
<feature type="region of interest" description="Disordered" evidence="1">
    <location>
        <begin position="108"/>
        <end position="144"/>
    </location>
</feature>